<feature type="region of interest" description="Disordered" evidence="4">
    <location>
        <begin position="93"/>
        <end position="123"/>
    </location>
</feature>
<dbReference type="HOGENOM" id="CLU_020898_0_0_1"/>
<evidence type="ECO:0000256" key="1">
    <source>
        <dbReference type="ARBA" id="ARBA00005510"/>
    </source>
</evidence>
<evidence type="ECO:0000313" key="7">
    <source>
        <dbReference type="Proteomes" id="UP000026961"/>
    </source>
</evidence>
<dbReference type="SMART" id="SM00353">
    <property type="entry name" value="HLH"/>
    <property type="match status" value="1"/>
</dbReference>
<dbReference type="InterPro" id="IPR036638">
    <property type="entry name" value="HLH_DNA-bd_sf"/>
</dbReference>
<keyword evidence="3" id="KW-0804">Transcription</keyword>
<dbReference type="AlphaFoldDB" id="A0A0D9Y279"/>
<reference evidence="6" key="2">
    <citation type="submission" date="2015-04" db="UniProtKB">
        <authorList>
            <consortium name="EnsemblPlants"/>
        </authorList>
    </citation>
    <scope>IDENTIFICATION</scope>
</reference>
<accession>A0A0D9Y279</accession>
<dbReference type="GO" id="GO:0000981">
    <property type="term" value="F:DNA-binding transcription factor activity, RNA polymerase II-specific"/>
    <property type="evidence" value="ECO:0007669"/>
    <property type="project" value="TreeGrafter"/>
</dbReference>
<evidence type="ECO:0000256" key="3">
    <source>
        <dbReference type="ARBA" id="ARBA00023163"/>
    </source>
</evidence>
<dbReference type="InterPro" id="IPR011598">
    <property type="entry name" value="bHLH_dom"/>
</dbReference>
<dbReference type="STRING" id="40148.A0A0D9Y279"/>
<dbReference type="Pfam" id="PF12620">
    <property type="entry name" value="DUF3778"/>
    <property type="match status" value="1"/>
</dbReference>
<protein>
    <recommendedName>
        <fullName evidence="5">BHLH domain-containing protein</fullName>
    </recommendedName>
</protein>
<proteinExistence type="inferred from homology"/>
<dbReference type="InterPro" id="IPR015660">
    <property type="entry name" value="MASH1/Ascl1a-like"/>
</dbReference>
<dbReference type="GO" id="GO:0000977">
    <property type="term" value="F:RNA polymerase II transcription regulatory region sequence-specific DNA binding"/>
    <property type="evidence" value="ECO:0007669"/>
    <property type="project" value="TreeGrafter"/>
</dbReference>
<reference evidence="6" key="1">
    <citation type="submission" date="2013-08" db="EMBL/GenBank/DDBJ databases">
        <title>Oryza genome evolution.</title>
        <authorList>
            <person name="Wing R.A."/>
            <person name="Panaud O."/>
            <person name="Oliveira A.C."/>
        </authorList>
    </citation>
    <scope>NUCLEOTIDE SEQUENCE</scope>
</reference>
<feature type="region of interest" description="Disordered" evidence="4">
    <location>
        <begin position="1"/>
        <end position="36"/>
    </location>
</feature>
<feature type="compositionally biased region" description="Basic and acidic residues" evidence="4">
    <location>
        <begin position="25"/>
        <end position="36"/>
    </location>
</feature>
<dbReference type="eggNOG" id="ENOG502RYG4">
    <property type="taxonomic scope" value="Eukaryota"/>
</dbReference>
<evidence type="ECO:0000256" key="2">
    <source>
        <dbReference type="ARBA" id="ARBA00023015"/>
    </source>
</evidence>
<comment type="similarity">
    <text evidence="1">Belongs to the bHLH protein family.</text>
</comment>
<sequence length="536" mass="58511">MDQEKADGGGRRRRSSGSGASSTAAERKEMERRRRQDMKGLCVKLASLIPNEHCSKSKGATRTQLGSLDEAAAYIKKLKERVDELHHKRSMMSITSSRCRSGGGVPAAAAGQSTSGGGGEEEEDMTRTTAAAAVVEVRQHVQEGSLISLDVVLICSAARPVKFHDVITVLEEEGADIISANFSLAAHNFYYTIYSRAFSSRIGIEASRISERLRALYTALATWSKDTYIAPTSKFGVGTLPKISPHRPLFPFDSGGLPPARVGGELVFCRRAPWVPVWSDAAAGGGGGDARSEDWWMNRRKRLVPCGGGGYIIVGDREKPAPCGGASCFVVGVRDVTVLMNRQKKLAPCGSVSGFVIGVREVAAPDGGRSYLRPASPGQAVARSLLLVVLDCPLARWQRFCRISLPHSRMSIQEDNGLFATIRVLQWVWAPSSSVFPTSSFHAEFVVRVELTLLRFNDELRGLLLLSPSSWRQPDGDYRFVKRAARQRRPKVAFVAALPQLPVDFFRSFETDGFMLPFDLFGNVLGFIPVNSVALY</sequence>
<keyword evidence="2" id="KW-0805">Transcription regulation</keyword>
<dbReference type="EnsemblPlants" id="OGLUM01G00620.1">
    <property type="protein sequence ID" value="OGLUM01G00620.1"/>
    <property type="gene ID" value="OGLUM01G00620"/>
</dbReference>
<dbReference type="PROSITE" id="PS50888">
    <property type="entry name" value="BHLH"/>
    <property type="match status" value="1"/>
</dbReference>
<dbReference type="Proteomes" id="UP000026961">
    <property type="component" value="Chromosome 1"/>
</dbReference>
<name>A0A0D9Y279_9ORYZ</name>
<reference evidence="6" key="3">
    <citation type="submission" date="2018-05" db="EMBL/GenBank/DDBJ databases">
        <title>OgluRS3 (Oryza glumaepatula Reference Sequence Version 3).</title>
        <authorList>
            <person name="Zhang J."/>
            <person name="Kudrna D."/>
            <person name="Lee S."/>
            <person name="Talag J."/>
            <person name="Welchert J."/>
            <person name="Wing R.A."/>
        </authorList>
    </citation>
    <scope>NUCLEOTIDE SEQUENCE [LARGE SCALE GENOMIC DNA]</scope>
</reference>
<feature type="domain" description="BHLH" evidence="5">
    <location>
        <begin position="22"/>
        <end position="78"/>
    </location>
</feature>
<evidence type="ECO:0000313" key="6">
    <source>
        <dbReference type="EnsemblPlants" id="OGLUM01G00620.1"/>
    </source>
</evidence>
<dbReference type="FunFam" id="4.10.280.10:FF:000117">
    <property type="entry name" value="Os01g0108400 protein"/>
    <property type="match status" value="1"/>
</dbReference>
<dbReference type="GO" id="GO:0046983">
    <property type="term" value="F:protein dimerization activity"/>
    <property type="evidence" value="ECO:0007669"/>
    <property type="project" value="InterPro"/>
</dbReference>
<dbReference type="InterPro" id="IPR022256">
    <property type="entry name" value="DUF3778"/>
</dbReference>
<keyword evidence="7" id="KW-1185">Reference proteome</keyword>
<dbReference type="Gramene" id="OGLUM01G00620.1">
    <property type="protein sequence ID" value="OGLUM01G00620.1"/>
    <property type="gene ID" value="OGLUM01G00620"/>
</dbReference>
<dbReference type="GO" id="GO:0090575">
    <property type="term" value="C:RNA polymerase II transcription regulator complex"/>
    <property type="evidence" value="ECO:0007669"/>
    <property type="project" value="TreeGrafter"/>
</dbReference>
<dbReference type="PANTHER" id="PTHR13935">
    <property type="entry name" value="ACHAETE-SCUTE TRANSCRIPTION FACTOR-RELATED"/>
    <property type="match status" value="1"/>
</dbReference>
<dbReference type="Pfam" id="PF00010">
    <property type="entry name" value="HLH"/>
    <property type="match status" value="1"/>
</dbReference>
<evidence type="ECO:0000259" key="5">
    <source>
        <dbReference type="PROSITE" id="PS50888"/>
    </source>
</evidence>
<dbReference type="Gene3D" id="4.10.280.10">
    <property type="entry name" value="Helix-loop-helix DNA-binding domain"/>
    <property type="match status" value="1"/>
</dbReference>
<evidence type="ECO:0000256" key="4">
    <source>
        <dbReference type="SAM" id="MobiDB-lite"/>
    </source>
</evidence>
<organism evidence="6">
    <name type="scientific">Oryza glumipatula</name>
    <dbReference type="NCBI Taxonomy" id="40148"/>
    <lineage>
        <taxon>Eukaryota</taxon>
        <taxon>Viridiplantae</taxon>
        <taxon>Streptophyta</taxon>
        <taxon>Embryophyta</taxon>
        <taxon>Tracheophyta</taxon>
        <taxon>Spermatophyta</taxon>
        <taxon>Magnoliopsida</taxon>
        <taxon>Liliopsida</taxon>
        <taxon>Poales</taxon>
        <taxon>Poaceae</taxon>
        <taxon>BOP clade</taxon>
        <taxon>Oryzoideae</taxon>
        <taxon>Oryzeae</taxon>
        <taxon>Oryzinae</taxon>
        <taxon>Oryza</taxon>
    </lineage>
</organism>
<dbReference type="SUPFAM" id="SSF47459">
    <property type="entry name" value="HLH, helix-loop-helix DNA-binding domain"/>
    <property type="match status" value="1"/>
</dbReference>
<feature type="compositionally biased region" description="Basic and acidic residues" evidence="4">
    <location>
        <begin position="1"/>
        <end position="10"/>
    </location>
</feature>
<dbReference type="PANTHER" id="PTHR13935:SF52">
    <property type="entry name" value="OS01G0108400 PROTEIN"/>
    <property type="match status" value="1"/>
</dbReference>